<keyword evidence="3" id="KW-0731">Sigma factor</keyword>
<dbReference type="InterPro" id="IPR036388">
    <property type="entry name" value="WH-like_DNA-bd_sf"/>
</dbReference>
<proteinExistence type="inferred from homology"/>
<comment type="similarity">
    <text evidence="1">Belongs to the sigma-70 factor family. ECF subfamily.</text>
</comment>
<reference evidence="8" key="1">
    <citation type="submission" date="2019-05" db="EMBL/GenBank/DDBJ databases">
        <title>Flavobacterium profundi sp. nov., isolated from a deep-sea seamount.</title>
        <authorList>
            <person name="Zhang D.-C."/>
        </authorList>
    </citation>
    <scope>NUCLEOTIDE SEQUENCE [LARGE SCALE GENOMIC DNA]</scope>
    <source>
        <strain evidence="8">TP390</strain>
    </source>
</reference>
<protein>
    <submittedName>
        <fullName evidence="7">Sigma-70 family RNA polymerase sigma factor</fullName>
    </submittedName>
</protein>
<evidence type="ECO:0000313" key="8">
    <source>
        <dbReference type="Proteomes" id="UP000431264"/>
    </source>
</evidence>
<dbReference type="AlphaFoldDB" id="A0A6I4ISB6"/>
<dbReference type="Proteomes" id="UP000431264">
    <property type="component" value="Unassembled WGS sequence"/>
</dbReference>
<dbReference type="PANTHER" id="PTHR43133">
    <property type="entry name" value="RNA POLYMERASE ECF-TYPE SIGMA FACTO"/>
    <property type="match status" value="1"/>
</dbReference>
<dbReference type="InterPro" id="IPR013249">
    <property type="entry name" value="RNA_pol_sigma70_r4_t2"/>
</dbReference>
<dbReference type="OrthoDB" id="1027298at2"/>
<dbReference type="Pfam" id="PF04542">
    <property type="entry name" value="Sigma70_r2"/>
    <property type="match status" value="1"/>
</dbReference>
<dbReference type="Gene3D" id="1.10.1740.10">
    <property type="match status" value="1"/>
</dbReference>
<dbReference type="GO" id="GO:0016987">
    <property type="term" value="F:sigma factor activity"/>
    <property type="evidence" value="ECO:0007669"/>
    <property type="project" value="UniProtKB-KW"/>
</dbReference>
<evidence type="ECO:0000256" key="1">
    <source>
        <dbReference type="ARBA" id="ARBA00010641"/>
    </source>
</evidence>
<feature type="domain" description="RNA polymerase sigma-70 region 2" evidence="5">
    <location>
        <begin position="24"/>
        <end position="90"/>
    </location>
</feature>
<dbReference type="NCBIfam" id="TIGR02937">
    <property type="entry name" value="sigma70-ECF"/>
    <property type="match status" value="1"/>
</dbReference>
<dbReference type="RefSeq" id="WP_140997132.1">
    <property type="nucleotide sequence ID" value="NZ_VDCZ01000003.1"/>
</dbReference>
<evidence type="ECO:0000259" key="6">
    <source>
        <dbReference type="Pfam" id="PF08281"/>
    </source>
</evidence>
<dbReference type="CDD" id="cd06171">
    <property type="entry name" value="Sigma70_r4"/>
    <property type="match status" value="1"/>
</dbReference>
<accession>A0A6I4ISB6</accession>
<dbReference type="Pfam" id="PF08281">
    <property type="entry name" value="Sigma70_r4_2"/>
    <property type="match status" value="1"/>
</dbReference>
<evidence type="ECO:0000259" key="5">
    <source>
        <dbReference type="Pfam" id="PF04542"/>
    </source>
</evidence>
<dbReference type="InterPro" id="IPR007627">
    <property type="entry name" value="RNA_pol_sigma70_r2"/>
</dbReference>
<dbReference type="InterPro" id="IPR013324">
    <property type="entry name" value="RNA_pol_sigma_r3/r4-like"/>
</dbReference>
<dbReference type="InterPro" id="IPR039425">
    <property type="entry name" value="RNA_pol_sigma-70-like"/>
</dbReference>
<evidence type="ECO:0000313" key="7">
    <source>
        <dbReference type="EMBL" id="MVO08737.1"/>
    </source>
</evidence>
<dbReference type="EMBL" id="WQLW01000003">
    <property type="protein sequence ID" value="MVO08737.1"/>
    <property type="molecule type" value="Genomic_DNA"/>
</dbReference>
<keyword evidence="4" id="KW-0804">Transcription</keyword>
<organism evidence="7 8">
    <name type="scientific">Flavobacterium profundi</name>
    <dbReference type="NCBI Taxonomy" id="1774945"/>
    <lineage>
        <taxon>Bacteria</taxon>
        <taxon>Pseudomonadati</taxon>
        <taxon>Bacteroidota</taxon>
        <taxon>Flavobacteriia</taxon>
        <taxon>Flavobacteriales</taxon>
        <taxon>Flavobacteriaceae</taxon>
        <taxon>Flavobacterium</taxon>
    </lineage>
</organism>
<comment type="caution">
    <text evidence="7">The sequence shown here is derived from an EMBL/GenBank/DDBJ whole genome shotgun (WGS) entry which is preliminary data.</text>
</comment>
<evidence type="ECO:0000256" key="2">
    <source>
        <dbReference type="ARBA" id="ARBA00023015"/>
    </source>
</evidence>
<evidence type="ECO:0000256" key="3">
    <source>
        <dbReference type="ARBA" id="ARBA00023082"/>
    </source>
</evidence>
<keyword evidence="2" id="KW-0805">Transcription regulation</keyword>
<dbReference type="InterPro" id="IPR013325">
    <property type="entry name" value="RNA_pol_sigma_r2"/>
</dbReference>
<dbReference type="SUPFAM" id="SSF88946">
    <property type="entry name" value="Sigma2 domain of RNA polymerase sigma factors"/>
    <property type="match status" value="1"/>
</dbReference>
<keyword evidence="8" id="KW-1185">Reference proteome</keyword>
<dbReference type="InterPro" id="IPR014284">
    <property type="entry name" value="RNA_pol_sigma-70_dom"/>
</dbReference>
<dbReference type="GO" id="GO:0006352">
    <property type="term" value="P:DNA-templated transcription initiation"/>
    <property type="evidence" value="ECO:0007669"/>
    <property type="project" value="InterPro"/>
</dbReference>
<dbReference type="Gene3D" id="1.10.10.10">
    <property type="entry name" value="Winged helix-like DNA-binding domain superfamily/Winged helix DNA-binding domain"/>
    <property type="match status" value="1"/>
</dbReference>
<gene>
    <name evidence="7" type="ORF">GOQ30_06115</name>
</gene>
<dbReference type="PANTHER" id="PTHR43133:SF51">
    <property type="entry name" value="RNA POLYMERASE SIGMA FACTOR"/>
    <property type="match status" value="1"/>
</dbReference>
<feature type="domain" description="RNA polymerase sigma factor 70 region 4 type 2" evidence="6">
    <location>
        <begin position="123"/>
        <end position="175"/>
    </location>
</feature>
<dbReference type="SUPFAM" id="SSF88659">
    <property type="entry name" value="Sigma3 and sigma4 domains of RNA polymerase sigma factors"/>
    <property type="match status" value="1"/>
</dbReference>
<evidence type="ECO:0000256" key="4">
    <source>
        <dbReference type="ARBA" id="ARBA00023163"/>
    </source>
</evidence>
<dbReference type="GO" id="GO:0003677">
    <property type="term" value="F:DNA binding"/>
    <property type="evidence" value="ECO:0007669"/>
    <property type="project" value="InterPro"/>
</dbReference>
<name>A0A6I4ISB6_9FLAO</name>
<sequence length="196" mass="23204">MIHTEDQIYIQKVLQGDTQSFTVLVDKYKDLVFTIAMRMLKNRDEAEEAAQDIFIKVYKSLPKFQGNSKFSTWVYKIAYHTCLDVLKKYKKETLAVSLENYKGNEVSELESVFHVLVQQEQQELIQKCLAILPYEESILLTLYYYEEQSLEEIARVLNISSNNAKVKLFRSRKKLETILRMQLPTEIIENYERRNK</sequence>